<reference evidence="11 12" key="1">
    <citation type="submission" date="2019-01" db="EMBL/GenBank/DDBJ databases">
        <title>Nuclear Genome Assembly of the Microalgal Biofuel strain Nannochloropsis salina CCMP1776.</title>
        <authorList>
            <person name="Hovde B."/>
        </authorList>
    </citation>
    <scope>NUCLEOTIDE SEQUENCE [LARGE SCALE GENOMIC DNA]</scope>
    <source>
        <strain evidence="11 12">CCMP1776</strain>
    </source>
</reference>
<gene>
    <name evidence="11" type="ORF">NSK_005228</name>
</gene>
<evidence type="ECO:0000313" key="12">
    <source>
        <dbReference type="Proteomes" id="UP000355283"/>
    </source>
</evidence>
<keyword evidence="2" id="KW-0813">Transport</keyword>
<evidence type="ECO:0000259" key="10">
    <source>
        <dbReference type="PROSITE" id="PS51085"/>
    </source>
</evidence>
<comment type="caution">
    <text evidence="11">The sequence shown here is derived from an EMBL/GenBank/DDBJ whole genome shotgun (WGS) entry which is preliminary data.</text>
</comment>
<keyword evidence="7" id="KW-0411">Iron-sulfur</keyword>
<keyword evidence="9" id="KW-0732">Signal</keyword>
<dbReference type="EMBL" id="SDOX01000035">
    <property type="protein sequence ID" value="TFJ83459.1"/>
    <property type="molecule type" value="Genomic_DNA"/>
</dbReference>
<dbReference type="InterPro" id="IPR012675">
    <property type="entry name" value="Beta-grasp_dom_sf"/>
</dbReference>
<feature type="chain" id="PRO_5020030175" description="2Fe-2S ferredoxin-type domain-containing protein" evidence="9">
    <location>
        <begin position="18"/>
        <end position="182"/>
    </location>
</feature>
<dbReference type="InterPro" id="IPR001041">
    <property type="entry name" value="2Fe-2S_ferredoxin-type"/>
</dbReference>
<protein>
    <recommendedName>
        <fullName evidence="10">2Fe-2S ferredoxin-type domain-containing protein</fullName>
    </recommendedName>
</protein>
<dbReference type="OrthoDB" id="200774at2759"/>
<evidence type="ECO:0000256" key="6">
    <source>
        <dbReference type="ARBA" id="ARBA00023004"/>
    </source>
</evidence>
<evidence type="ECO:0000256" key="1">
    <source>
        <dbReference type="ARBA" id="ARBA00007874"/>
    </source>
</evidence>
<dbReference type="Proteomes" id="UP000355283">
    <property type="component" value="Unassembled WGS sequence"/>
</dbReference>
<dbReference type="Gene3D" id="3.10.20.30">
    <property type="match status" value="1"/>
</dbReference>
<evidence type="ECO:0000256" key="3">
    <source>
        <dbReference type="ARBA" id="ARBA00022714"/>
    </source>
</evidence>
<keyword evidence="5" id="KW-0249">Electron transport</keyword>
<accession>A0A4D9D4I2</accession>
<keyword evidence="3" id="KW-0001">2Fe-2S</keyword>
<feature type="domain" description="2Fe-2S ferredoxin-type" evidence="10">
    <location>
        <begin position="61"/>
        <end position="154"/>
    </location>
</feature>
<dbReference type="GO" id="GO:0046872">
    <property type="term" value="F:metal ion binding"/>
    <property type="evidence" value="ECO:0007669"/>
    <property type="project" value="UniProtKB-KW"/>
</dbReference>
<evidence type="ECO:0000256" key="5">
    <source>
        <dbReference type="ARBA" id="ARBA00022982"/>
    </source>
</evidence>
<dbReference type="InterPro" id="IPR006058">
    <property type="entry name" value="2Fe2S_fd_BS"/>
</dbReference>
<keyword evidence="12" id="KW-1185">Reference proteome</keyword>
<organism evidence="11 12">
    <name type="scientific">Nannochloropsis salina CCMP1776</name>
    <dbReference type="NCBI Taxonomy" id="1027361"/>
    <lineage>
        <taxon>Eukaryota</taxon>
        <taxon>Sar</taxon>
        <taxon>Stramenopiles</taxon>
        <taxon>Ochrophyta</taxon>
        <taxon>Eustigmatophyceae</taxon>
        <taxon>Eustigmatales</taxon>
        <taxon>Monodopsidaceae</taxon>
        <taxon>Microchloropsis</taxon>
        <taxon>Microchloropsis salina</taxon>
    </lineage>
</organism>
<dbReference type="GO" id="GO:0051537">
    <property type="term" value="F:2 iron, 2 sulfur cluster binding"/>
    <property type="evidence" value="ECO:0007669"/>
    <property type="project" value="UniProtKB-KW"/>
</dbReference>
<sequence>MKCITTALIVLPCIVSGFLVPAVPSITFSDSRAPTRLYVGSNAKIDVPPDLEGRLDPKRHWDVVMSLNGETKTVSVSEGTSLLDAAEEAFGDPPCMCRNGVCTTCAAEVTRGGHGSWVAAIESLSPEQQESGFILSCQTYPCGPGLEVRLNAQEEVYESQYAKYETKAHEELEKKKGFNIFA</sequence>
<keyword evidence="6" id="KW-0408">Iron</keyword>
<evidence type="ECO:0000256" key="7">
    <source>
        <dbReference type="ARBA" id="ARBA00023014"/>
    </source>
</evidence>
<keyword evidence="4" id="KW-0479">Metal-binding</keyword>
<name>A0A4D9D4I2_9STRA</name>
<dbReference type="PANTHER" id="PTHR43112">
    <property type="entry name" value="FERREDOXIN"/>
    <property type="match status" value="1"/>
</dbReference>
<dbReference type="PROSITE" id="PS00197">
    <property type="entry name" value="2FE2S_FER_1"/>
    <property type="match status" value="1"/>
</dbReference>
<feature type="signal peptide" evidence="9">
    <location>
        <begin position="1"/>
        <end position="17"/>
    </location>
</feature>
<comment type="cofactor">
    <cofactor evidence="8">
        <name>[2Fe-2S] cluster</name>
        <dbReference type="ChEBI" id="CHEBI:190135"/>
    </cofactor>
</comment>
<evidence type="ECO:0000256" key="4">
    <source>
        <dbReference type="ARBA" id="ARBA00022723"/>
    </source>
</evidence>
<evidence type="ECO:0000256" key="2">
    <source>
        <dbReference type="ARBA" id="ARBA00022448"/>
    </source>
</evidence>
<proteinExistence type="inferred from homology"/>
<evidence type="ECO:0000256" key="8">
    <source>
        <dbReference type="ARBA" id="ARBA00034078"/>
    </source>
</evidence>
<evidence type="ECO:0000313" key="11">
    <source>
        <dbReference type="EMBL" id="TFJ83459.1"/>
    </source>
</evidence>
<dbReference type="PROSITE" id="PS51085">
    <property type="entry name" value="2FE2S_FER_2"/>
    <property type="match status" value="1"/>
</dbReference>
<dbReference type="PANTHER" id="PTHR43112:SF3">
    <property type="entry name" value="FERREDOXIN-2, CHLOROPLASTIC"/>
    <property type="match status" value="1"/>
</dbReference>
<dbReference type="SUPFAM" id="SSF54292">
    <property type="entry name" value="2Fe-2S ferredoxin-like"/>
    <property type="match status" value="1"/>
</dbReference>
<dbReference type="CDD" id="cd00207">
    <property type="entry name" value="fer2"/>
    <property type="match status" value="1"/>
</dbReference>
<dbReference type="InterPro" id="IPR036010">
    <property type="entry name" value="2Fe-2S_ferredoxin-like_sf"/>
</dbReference>
<dbReference type="AlphaFoldDB" id="A0A4D9D4I2"/>
<dbReference type="Pfam" id="PF00111">
    <property type="entry name" value="Fer2"/>
    <property type="match status" value="1"/>
</dbReference>
<comment type="similarity">
    <text evidence="1">Belongs to the 2Fe2S plant-type ferredoxin family.</text>
</comment>
<evidence type="ECO:0000256" key="9">
    <source>
        <dbReference type="SAM" id="SignalP"/>
    </source>
</evidence>